<proteinExistence type="predicted"/>
<name>A0ACC3THW2_9ASCO</name>
<sequence length="794" mass="87660">MTRFCLRTFSLVFSLFGCQDWRLTLPQTARAIATGILAFQSLGAIYGDIGTSPLYVYTSIFPSSIPTERQTLGAASCIFWGFTIIVLVKYGVIVLFLGPNNGEGGQVALYAKLARTLNVGPRGVILPGELEPDDKLLLTNTATHDSQITRVRHRVSGWFQETVLPKVLMGLCFFGCSLVFSDGLLTPTTSVLSAIGGIAVAAPGLTHAVLPISCGVLIALFMAQHFGSGRLSTVFAPIVLLWLLAIAVVGIINITKYPSIFRALSPSFAIEFLRDQGNVDILGGVMLAMTGVEAMFADVGHFGRLPVQLSLSCVVYPALMLAYLGQGAYIILDPASISNAFFLSIPGGINTPLYWFIFVLATLATVIASQALILGVFSILRQLIHIDCFPAFRVRHTSHHVFGQVYIPVVNYMLMIGVVLTTVGFQNSANVTAAYGLGISLDFFVTTTLVTLVLVYVYEVPWYLYTPFFVVFATLDMCFIVAGVRKVPDGAWFPLTVAITFTCFITFWRWARSLKVDNEYDSRVRVGTVFEGLNKTVERNAETLVLGRTSTSRPFKDPDIEPATYALNEIVYVPPSHRMAEDSVARSRTDGIQAQQSAEPLPLRLRSDPQVQLTRLPQVVALVHTNVTQTLHSPNTVPRILADLLNVFPGLPEHVVLLGNRVTDKPFVAADSRVDVHAMRNMPGFYRCVVRFGFMDSVHINHSHVREILARIHAEGVKSVCHVIEGERVYARRRAYDSDWRILRVAGEYVRTFGIEQVFSPLDRVFEQKHVAEVDADDKDIEVRRLYVGSVVRL</sequence>
<keyword evidence="2" id="KW-1185">Reference proteome</keyword>
<dbReference type="Proteomes" id="UP001489719">
    <property type="component" value="Unassembled WGS sequence"/>
</dbReference>
<accession>A0ACC3THW2</accession>
<gene>
    <name evidence="1" type="ORF">V1517DRAFT_263636</name>
</gene>
<comment type="caution">
    <text evidence="1">The sequence shown here is derived from an EMBL/GenBank/DDBJ whole genome shotgun (WGS) entry which is preliminary data.</text>
</comment>
<protein>
    <submittedName>
        <fullName evidence="1">Potassium transporter</fullName>
    </submittedName>
</protein>
<evidence type="ECO:0000313" key="2">
    <source>
        <dbReference type="Proteomes" id="UP001489719"/>
    </source>
</evidence>
<evidence type="ECO:0000313" key="1">
    <source>
        <dbReference type="EMBL" id="KAK9320794.1"/>
    </source>
</evidence>
<reference evidence="2" key="1">
    <citation type="journal article" date="2024" name="Front. Bioeng. Biotechnol.">
        <title>Genome-scale model development and genomic sequencing of the oleaginous clade Lipomyces.</title>
        <authorList>
            <person name="Czajka J.J."/>
            <person name="Han Y."/>
            <person name="Kim J."/>
            <person name="Mondo S.J."/>
            <person name="Hofstad B.A."/>
            <person name="Robles A."/>
            <person name="Haridas S."/>
            <person name="Riley R."/>
            <person name="LaButti K."/>
            <person name="Pangilinan J."/>
            <person name="Andreopoulos W."/>
            <person name="Lipzen A."/>
            <person name="Yan J."/>
            <person name="Wang M."/>
            <person name="Ng V."/>
            <person name="Grigoriev I.V."/>
            <person name="Spatafora J.W."/>
            <person name="Magnuson J.K."/>
            <person name="Baker S.E."/>
            <person name="Pomraning K.R."/>
        </authorList>
    </citation>
    <scope>NUCLEOTIDE SEQUENCE [LARGE SCALE GENOMIC DNA]</scope>
    <source>
        <strain evidence="2">CBS 10300</strain>
    </source>
</reference>
<organism evidence="1 2">
    <name type="scientific">Lipomyces orientalis</name>
    <dbReference type="NCBI Taxonomy" id="1233043"/>
    <lineage>
        <taxon>Eukaryota</taxon>
        <taxon>Fungi</taxon>
        <taxon>Dikarya</taxon>
        <taxon>Ascomycota</taxon>
        <taxon>Saccharomycotina</taxon>
        <taxon>Lipomycetes</taxon>
        <taxon>Lipomycetales</taxon>
        <taxon>Lipomycetaceae</taxon>
        <taxon>Lipomyces</taxon>
    </lineage>
</organism>
<dbReference type="EMBL" id="MU970116">
    <property type="protein sequence ID" value="KAK9320794.1"/>
    <property type="molecule type" value="Genomic_DNA"/>
</dbReference>